<evidence type="ECO:0000256" key="3">
    <source>
        <dbReference type="ARBA" id="ARBA00022833"/>
    </source>
</evidence>
<dbReference type="InterPro" id="IPR001841">
    <property type="entry name" value="Znf_RING"/>
</dbReference>
<evidence type="ECO:0000256" key="5">
    <source>
        <dbReference type="SAM" id="Coils"/>
    </source>
</evidence>
<evidence type="ECO:0000259" key="7">
    <source>
        <dbReference type="PROSITE" id="PS50089"/>
    </source>
</evidence>
<accession>E4YW81</accession>
<dbReference type="SMART" id="SM00184">
    <property type="entry name" value="RING"/>
    <property type="match status" value="1"/>
</dbReference>
<dbReference type="InterPro" id="IPR011043">
    <property type="entry name" value="Gal_Oxase/kelch_b-propeller"/>
</dbReference>
<dbReference type="SUPFAM" id="SSF50965">
    <property type="entry name" value="Galactose oxidase, central domain"/>
    <property type="match status" value="1"/>
</dbReference>
<feature type="region of interest" description="Disordered" evidence="6">
    <location>
        <begin position="48"/>
        <end position="72"/>
    </location>
</feature>
<name>E4YW81_OIKDI</name>
<dbReference type="Gene3D" id="2.120.10.80">
    <property type="entry name" value="Kelch-type beta propeller"/>
    <property type="match status" value="1"/>
</dbReference>
<dbReference type="InterPro" id="IPR015915">
    <property type="entry name" value="Kelch-typ_b-propeller"/>
</dbReference>
<evidence type="ECO:0000256" key="4">
    <source>
        <dbReference type="PROSITE-ProRule" id="PRU00175"/>
    </source>
</evidence>
<evidence type="ECO:0000256" key="1">
    <source>
        <dbReference type="ARBA" id="ARBA00022723"/>
    </source>
</evidence>
<dbReference type="PROSITE" id="PS50089">
    <property type="entry name" value="ZF_RING_2"/>
    <property type="match status" value="1"/>
</dbReference>
<dbReference type="GO" id="GO:0008270">
    <property type="term" value="F:zinc ion binding"/>
    <property type="evidence" value="ECO:0007669"/>
    <property type="project" value="UniProtKB-KW"/>
</dbReference>
<evidence type="ECO:0000256" key="2">
    <source>
        <dbReference type="ARBA" id="ARBA00022771"/>
    </source>
</evidence>
<dbReference type="EMBL" id="FN655625">
    <property type="protein sequence ID" value="CBY39716.1"/>
    <property type="molecule type" value="Genomic_DNA"/>
</dbReference>
<reference evidence="8" key="1">
    <citation type="journal article" date="2010" name="Science">
        <title>Plasticity of animal genome architecture unmasked by rapid evolution of a pelagic tunicate.</title>
        <authorList>
            <person name="Denoeud F."/>
            <person name="Henriet S."/>
            <person name="Mungpakdee S."/>
            <person name="Aury J.M."/>
            <person name="Da Silva C."/>
            <person name="Brinkmann H."/>
            <person name="Mikhaleva J."/>
            <person name="Olsen L.C."/>
            <person name="Jubin C."/>
            <person name="Canestro C."/>
            <person name="Bouquet J.M."/>
            <person name="Danks G."/>
            <person name="Poulain J."/>
            <person name="Campsteijn C."/>
            <person name="Adamski M."/>
            <person name="Cross I."/>
            <person name="Yadetie F."/>
            <person name="Muffato M."/>
            <person name="Louis A."/>
            <person name="Butcher S."/>
            <person name="Tsagkogeorga G."/>
            <person name="Konrad A."/>
            <person name="Singh S."/>
            <person name="Jensen M.F."/>
            <person name="Cong E.H."/>
            <person name="Eikeseth-Otteraa H."/>
            <person name="Noel B."/>
            <person name="Anthouard V."/>
            <person name="Porcel B.M."/>
            <person name="Kachouri-Lafond R."/>
            <person name="Nishino A."/>
            <person name="Ugolini M."/>
            <person name="Chourrout P."/>
            <person name="Nishida H."/>
            <person name="Aasland R."/>
            <person name="Huzurbazar S."/>
            <person name="Westhof E."/>
            <person name="Delsuc F."/>
            <person name="Lehrach H."/>
            <person name="Reinhardt R."/>
            <person name="Weissenbach J."/>
            <person name="Roy S.W."/>
            <person name="Artiguenave F."/>
            <person name="Postlethwait J.H."/>
            <person name="Manak J.R."/>
            <person name="Thompson E.M."/>
            <person name="Jaillon O."/>
            <person name="Du Pasquier L."/>
            <person name="Boudinot P."/>
            <person name="Liberles D.A."/>
            <person name="Volff J.N."/>
            <person name="Philippe H."/>
            <person name="Lenhard B."/>
            <person name="Roest Crollius H."/>
            <person name="Wincker P."/>
            <person name="Chourrout D."/>
        </authorList>
    </citation>
    <scope>NUCLEOTIDE SEQUENCE [LARGE SCALE GENOMIC DNA]</scope>
</reference>
<gene>
    <name evidence="8" type="ORF">GSOID_T00020300001</name>
</gene>
<dbReference type="InterPro" id="IPR013083">
    <property type="entry name" value="Znf_RING/FYVE/PHD"/>
</dbReference>
<dbReference type="Proteomes" id="UP000011014">
    <property type="component" value="Unassembled WGS sequence"/>
</dbReference>
<protein>
    <recommendedName>
        <fullName evidence="7">RING-type domain-containing protein</fullName>
    </recommendedName>
</protein>
<keyword evidence="2 4" id="KW-0863">Zinc-finger</keyword>
<dbReference type="InterPro" id="IPR017907">
    <property type="entry name" value="Znf_RING_CS"/>
</dbReference>
<feature type="coiled-coil region" evidence="5">
    <location>
        <begin position="12"/>
        <end position="46"/>
    </location>
</feature>
<organism evidence="8">
    <name type="scientific">Oikopleura dioica</name>
    <name type="common">Tunicate</name>
    <dbReference type="NCBI Taxonomy" id="34765"/>
    <lineage>
        <taxon>Eukaryota</taxon>
        <taxon>Metazoa</taxon>
        <taxon>Chordata</taxon>
        <taxon>Tunicata</taxon>
        <taxon>Appendicularia</taxon>
        <taxon>Copelata</taxon>
        <taxon>Oikopleuridae</taxon>
        <taxon>Oikopleura</taxon>
    </lineage>
</organism>
<keyword evidence="1" id="KW-0479">Metal-binding</keyword>
<evidence type="ECO:0000256" key="6">
    <source>
        <dbReference type="SAM" id="MobiDB-lite"/>
    </source>
</evidence>
<feature type="domain" description="RING-type" evidence="7">
    <location>
        <begin position="76"/>
        <end position="117"/>
    </location>
</feature>
<feature type="compositionally biased region" description="Basic residues" evidence="6">
    <location>
        <begin position="52"/>
        <end position="62"/>
    </location>
</feature>
<dbReference type="PROSITE" id="PS00518">
    <property type="entry name" value="ZF_RING_1"/>
    <property type="match status" value="1"/>
</dbReference>
<dbReference type="Gene3D" id="3.30.40.10">
    <property type="entry name" value="Zinc/RING finger domain, C3HC4 (zinc finger)"/>
    <property type="match status" value="1"/>
</dbReference>
<dbReference type="SUPFAM" id="SSF57850">
    <property type="entry name" value="RING/U-box"/>
    <property type="match status" value="1"/>
</dbReference>
<proteinExistence type="predicted"/>
<dbReference type="AlphaFoldDB" id="E4YW81"/>
<sequence>INKDENTLKSAIKNLNSEMSDIDRKMEELTLQRVLAASKKDKAEKKIISLRNGKKKKSKKSKANNQNSEDSESTSCKICFEPFDKNDHHLCCITKCFHTFCFSCLNSLKAKKCPSCREPFRMAEVQCDANCPCGDVCFEGCFGCPNPICPKDADLIMAIPEYISEAYIMSRDGFSREAILSAPSDDYAKWSAFAVLSDQLFIFGGDSDRKKIAKLEECSFVELPARLNLEGYVGTAALTLADNTVLVCFGTNSEKKCDLFDGVESNPTFSTSFGHRHGSLGMYRGKPTTVSSSSTDGYSKIETLGDSGWLRLNDHPANIHAHKLIGMDSGSLMMIGGYVRQTDDYVTDIWVLENDSWAVIGNLQKSVAYASILPINSSIYVFGGRGDTGVAWEYQYPIQRIDTVEGILQNVEFIGDYEQHIYNPVLYQVQVDFECVNKN</sequence>
<keyword evidence="3" id="KW-0862">Zinc</keyword>
<feature type="compositionally biased region" description="Polar residues" evidence="6">
    <location>
        <begin position="63"/>
        <end position="72"/>
    </location>
</feature>
<evidence type="ECO:0000313" key="8">
    <source>
        <dbReference type="EMBL" id="CBY39716.1"/>
    </source>
</evidence>
<keyword evidence="5" id="KW-0175">Coiled coil</keyword>
<feature type="non-terminal residue" evidence="8">
    <location>
        <position position="1"/>
    </location>
</feature>